<keyword evidence="2" id="KW-1185">Reference proteome</keyword>
<dbReference type="AlphaFoldDB" id="A0A9J5WWB1"/>
<protein>
    <submittedName>
        <fullName evidence="1">Uncharacterized protein</fullName>
    </submittedName>
</protein>
<evidence type="ECO:0000313" key="2">
    <source>
        <dbReference type="Proteomes" id="UP000824120"/>
    </source>
</evidence>
<sequence length="287" mass="31906">MLPTSTGAALSPGVVALSASVVVASSAFAAAICWCGIATSCYYRGMEMVVWLATIANGWERARRVQLAHGTRVLTQLGAGCRSHFMTVRGVNKPITPVGLYYTDITWDRIFSVYALMTAIELHIGVVLKLAMRKGRVHKGHMYAFGGLITRMFHVVRVLEENMDYMAPLFPAPMDITRTKGPNTEFGPILTTVERHRRDELIMARIYGLEMLRHQNGCLASTDIQLGYIERPYPLNAHTKALLVICPEFREPVDGDIPTNEDCLHTSSNVESESTEEVYLTQVKDEV</sequence>
<evidence type="ECO:0000313" key="1">
    <source>
        <dbReference type="EMBL" id="KAG5580099.1"/>
    </source>
</evidence>
<dbReference type="OrthoDB" id="1552040at2759"/>
<dbReference type="Proteomes" id="UP000824120">
    <property type="component" value="Chromosome 10"/>
</dbReference>
<proteinExistence type="predicted"/>
<accession>A0A9J5WWB1</accession>
<name>A0A9J5WWB1_SOLCO</name>
<gene>
    <name evidence="1" type="ORF">H5410_050726</name>
</gene>
<organism evidence="1 2">
    <name type="scientific">Solanum commersonii</name>
    <name type="common">Commerson's wild potato</name>
    <name type="synonym">Commerson's nightshade</name>
    <dbReference type="NCBI Taxonomy" id="4109"/>
    <lineage>
        <taxon>Eukaryota</taxon>
        <taxon>Viridiplantae</taxon>
        <taxon>Streptophyta</taxon>
        <taxon>Embryophyta</taxon>
        <taxon>Tracheophyta</taxon>
        <taxon>Spermatophyta</taxon>
        <taxon>Magnoliopsida</taxon>
        <taxon>eudicotyledons</taxon>
        <taxon>Gunneridae</taxon>
        <taxon>Pentapetalae</taxon>
        <taxon>asterids</taxon>
        <taxon>lamiids</taxon>
        <taxon>Solanales</taxon>
        <taxon>Solanaceae</taxon>
        <taxon>Solanoideae</taxon>
        <taxon>Solaneae</taxon>
        <taxon>Solanum</taxon>
    </lineage>
</organism>
<dbReference type="EMBL" id="JACXVP010000010">
    <property type="protein sequence ID" value="KAG5580099.1"/>
    <property type="molecule type" value="Genomic_DNA"/>
</dbReference>
<comment type="caution">
    <text evidence="1">The sequence shown here is derived from an EMBL/GenBank/DDBJ whole genome shotgun (WGS) entry which is preliminary data.</text>
</comment>
<reference evidence="1 2" key="1">
    <citation type="submission" date="2020-09" db="EMBL/GenBank/DDBJ databases">
        <title>De no assembly of potato wild relative species, Solanum commersonii.</title>
        <authorList>
            <person name="Cho K."/>
        </authorList>
    </citation>
    <scope>NUCLEOTIDE SEQUENCE [LARGE SCALE GENOMIC DNA]</scope>
    <source>
        <strain evidence="1">LZ3.2</strain>
        <tissue evidence="1">Leaf</tissue>
    </source>
</reference>